<reference evidence="1 2" key="1">
    <citation type="submission" date="2024-01" db="EMBL/GenBank/DDBJ databases">
        <title>The complete chloroplast genome sequence of Lithospermum erythrorhizon: insights into the phylogenetic relationship among Boraginaceae species and the maternal lineages of purple gromwells.</title>
        <authorList>
            <person name="Okada T."/>
            <person name="Watanabe K."/>
        </authorList>
    </citation>
    <scope>NUCLEOTIDE SEQUENCE [LARGE SCALE GENOMIC DNA]</scope>
</reference>
<sequence>MGVLKVFALSGKTWVNTPIILLDFDQLSFLTCWAATTCYIIQAYALLYTDFFRGDLDLAFSPQRLIDGVASIHRGSAVKVGNWFMKDHSYSLATRDALDFAADYGITWISQSLRG</sequence>
<evidence type="ECO:0000313" key="2">
    <source>
        <dbReference type="Proteomes" id="UP001454036"/>
    </source>
</evidence>
<protein>
    <submittedName>
        <fullName evidence="1">Uncharacterized protein</fullName>
    </submittedName>
</protein>
<evidence type="ECO:0000313" key="1">
    <source>
        <dbReference type="EMBL" id="GAA0164020.1"/>
    </source>
</evidence>
<dbReference type="Proteomes" id="UP001454036">
    <property type="component" value="Unassembled WGS sequence"/>
</dbReference>
<name>A0AAV3QIX9_LITER</name>
<proteinExistence type="predicted"/>
<organism evidence="1 2">
    <name type="scientific">Lithospermum erythrorhizon</name>
    <name type="common">Purple gromwell</name>
    <name type="synonym">Lithospermum officinale var. erythrorhizon</name>
    <dbReference type="NCBI Taxonomy" id="34254"/>
    <lineage>
        <taxon>Eukaryota</taxon>
        <taxon>Viridiplantae</taxon>
        <taxon>Streptophyta</taxon>
        <taxon>Embryophyta</taxon>
        <taxon>Tracheophyta</taxon>
        <taxon>Spermatophyta</taxon>
        <taxon>Magnoliopsida</taxon>
        <taxon>eudicotyledons</taxon>
        <taxon>Gunneridae</taxon>
        <taxon>Pentapetalae</taxon>
        <taxon>asterids</taxon>
        <taxon>lamiids</taxon>
        <taxon>Boraginales</taxon>
        <taxon>Boraginaceae</taxon>
        <taxon>Boraginoideae</taxon>
        <taxon>Lithospermeae</taxon>
        <taxon>Lithospermum</taxon>
    </lineage>
</organism>
<gene>
    <name evidence="1" type="ORF">LIER_19750</name>
</gene>
<dbReference type="EMBL" id="BAABME010004926">
    <property type="protein sequence ID" value="GAA0164020.1"/>
    <property type="molecule type" value="Genomic_DNA"/>
</dbReference>
<accession>A0AAV3QIX9</accession>
<dbReference type="AlphaFoldDB" id="A0AAV3QIX9"/>
<keyword evidence="2" id="KW-1185">Reference proteome</keyword>
<comment type="caution">
    <text evidence="1">The sequence shown here is derived from an EMBL/GenBank/DDBJ whole genome shotgun (WGS) entry which is preliminary data.</text>
</comment>